<dbReference type="PANTHER" id="PTHR11697">
    <property type="entry name" value="GENERAL TRANSCRIPTION FACTOR 2-RELATED ZINC FINGER PROTEIN"/>
    <property type="match status" value="1"/>
</dbReference>
<protein>
    <recommendedName>
        <fullName evidence="1">DUF4371 domain-containing protein</fullName>
    </recommendedName>
</protein>
<dbReference type="InterPro" id="IPR055298">
    <property type="entry name" value="AtLOH3-like"/>
</dbReference>
<accession>A0AAW1HJ42</accession>
<gene>
    <name evidence="2" type="ORF">RND81_11G076500</name>
</gene>
<dbReference type="Proteomes" id="UP001443914">
    <property type="component" value="Unassembled WGS sequence"/>
</dbReference>
<dbReference type="InterPro" id="IPR025398">
    <property type="entry name" value="DUF4371"/>
</dbReference>
<feature type="domain" description="DUF4371" evidence="1">
    <location>
        <begin position="3"/>
        <end position="64"/>
    </location>
</feature>
<sequence>MLLYVDKKGEVKERFSGIMHVGHTNYLTLLEAISQLLMKYSLTFSRVRGQGYDGASKMKGSINGLKILILNESSSAYYVHYFAHQLQLILVAVVKKNHDCSWLFETLTNLLNLVRKRQAEHVLKELGLSRPGDTRWHSHFITILNVLNFYPTILDVIDTIGVSSSEVDNVKAESLSSAMRRFDFIFIAQLMVNIFEVTNKLNLTLQRKEQQDILNVMRLVDVTNDSHMEKVSVFCSKYDIDNPSMDDLDVIPGRHIRGHRKYQLDTFKYDLQGDERFWNLKSLNELSMKLVETMEHLMHSKVYLLLKLVLVLPVATTTVERTFFAMIFIKNRLRNSMTDQWSNDFLVTLVEHDVFLNVTEEEIRINFVTPLKNN</sequence>
<evidence type="ECO:0000313" key="3">
    <source>
        <dbReference type="Proteomes" id="UP001443914"/>
    </source>
</evidence>
<evidence type="ECO:0000259" key="1">
    <source>
        <dbReference type="Pfam" id="PF14291"/>
    </source>
</evidence>
<comment type="caution">
    <text evidence="2">The sequence shown here is derived from an EMBL/GenBank/DDBJ whole genome shotgun (WGS) entry which is preliminary data.</text>
</comment>
<proteinExistence type="predicted"/>
<keyword evidence="3" id="KW-1185">Reference proteome</keyword>
<dbReference type="SUPFAM" id="SSF53098">
    <property type="entry name" value="Ribonuclease H-like"/>
    <property type="match status" value="1"/>
</dbReference>
<dbReference type="InterPro" id="IPR012337">
    <property type="entry name" value="RNaseH-like_sf"/>
</dbReference>
<evidence type="ECO:0000313" key="2">
    <source>
        <dbReference type="EMBL" id="KAK9676430.1"/>
    </source>
</evidence>
<organism evidence="2 3">
    <name type="scientific">Saponaria officinalis</name>
    <name type="common">Common soapwort</name>
    <name type="synonym">Lychnis saponaria</name>
    <dbReference type="NCBI Taxonomy" id="3572"/>
    <lineage>
        <taxon>Eukaryota</taxon>
        <taxon>Viridiplantae</taxon>
        <taxon>Streptophyta</taxon>
        <taxon>Embryophyta</taxon>
        <taxon>Tracheophyta</taxon>
        <taxon>Spermatophyta</taxon>
        <taxon>Magnoliopsida</taxon>
        <taxon>eudicotyledons</taxon>
        <taxon>Gunneridae</taxon>
        <taxon>Pentapetalae</taxon>
        <taxon>Caryophyllales</taxon>
        <taxon>Caryophyllaceae</taxon>
        <taxon>Caryophylleae</taxon>
        <taxon>Saponaria</taxon>
    </lineage>
</organism>
<dbReference type="EMBL" id="JBDFQZ010000011">
    <property type="protein sequence ID" value="KAK9676430.1"/>
    <property type="molecule type" value="Genomic_DNA"/>
</dbReference>
<dbReference type="PANTHER" id="PTHR11697:SF230">
    <property type="entry name" value="ZINC FINGER, MYM DOMAIN CONTAINING 1"/>
    <property type="match status" value="1"/>
</dbReference>
<name>A0AAW1HJ42_SAPOF</name>
<dbReference type="AlphaFoldDB" id="A0AAW1HJ42"/>
<reference evidence="2" key="1">
    <citation type="submission" date="2024-03" db="EMBL/GenBank/DDBJ databases">
        <title>WGS assembly of Saponaria officinalis var. Norfolk2.</title>
        <authorList>
            <person name="Jenkins J."/>
            <person name="Shu S."/>
            <person name="Grimwood J."/>
            <person name="Barry K."/>
            <person name="Goodstein D."/>
            <person name="Schmutz J."/>
            <person name="Leebens-Mack J."/>
            <person name="Osbourn A."/>
        </authorList>
    </citation>
    <scope>NUCLEOTIDE SEQUENCE [LARGE SCALE GENOMIC DNA]</scope>
    <source>
        <strain evidence="2">JIC</strain>
    </source>
</reference>
<dbReference type="Pfam" id="PF14291">
    <property type="entry name" value="DUF4371"/>
    <property type="match status" value="1"/>
</dbReference>